<dbReference type="EMBL" id="CP015230">
    <property type="protein sequence ID" value="ANP39756.1"/>
    <property type="molecule type" value="Genomic_DNA"/>
</dbReference>
<sequence>MAYVDHPNIVSNTFGYREKRALIVNGLSEQLPSKVEHLVDTDLDPRSGECSYFYNYLQYTFEHTGTQITARSYMDDASEVSILQCPDDIDIENELSGILAYLRLRYPTVKRLVQSGYTEI</sequence>
<proteinExistence type="predicted"/>
<dbReference type="KEGG" id="rmb:K529_003160"/>
<dbReference type="GeneID" id="28248798"/>
<dbReference type="Proteomes" id="UP000013243">
    <property type="component" value="Chromosome"/>
</dbReference>
<dbReference type="AlphaFoldDB" id="A0A1B0ZZQ8"/>
<reference evidence="1 2" key="1">
    <citation type="journal article" date="2016" name="ISME J.">
        <title>Global occurrence and heterogeneity of the Roseobacter-clade species Ruegeria mobilis.</title>
        <authorList>
            <person name="Sonnenschein E."/>
            <person name="Gram L."/>
        </authorList>
    </citation>
    <scope>NUCLEOTIDE SEQUENCE [LARGE SCALE GENOMIC DNA]</scope>
    <source>
        <strain evidence="1 2">F1926</strain>
    </source>
</reference>
<organism evidence="1 2">
    <name type="scientific">Tritonibacter mobilis F1926</name>
    <dbReference type="NCBI Taxonomy" id="1265309"/>
    <lineage>
        <taxon>Bacteria</taxon>
        <taxon>Pseudomonadati</taxon>
        <taxon>Pseudomonadota</taxon>
        <taxon>Alphaproteobacteria</taxon>
        <taxon>Rhodobacterales</taxon>
        <taxon>Paracoccaceae</taxon>
        <taxon>Tritonibacter</taxon>
    </lineage>
</organism>
<name>A0A1B0ZZQ8_9RHOB</name>
<evidence type="ECO:0000313" key="1">
    <source>
        <dbReference type="EMBL" id="ANP39756.1"/>
    </source>
</evidence>
<gene>
    <name evidence="1" type="ORF">K529_003160</name>
</gene>
<dbReference type="RefSeq" id="WP_005634395.1">
    <property type="nucleotide sequence ID" value="NZ_CP015230.1"/>
</dbReference>
<protein>
    <submittedName>
        <fullName evidence="1">Uncharacterized protein</fullName>
    </submittedName>
</protein>
<accession>A0A1B0ZZQ8</accession>
<evidence type="ECO:0000313" key="2">
    <source>
        <dbReference type="Proteomes" id="UP000013243"/>
    </source>
</evidence>